<sequence>MLCCCGIEEPKKLELAASGGAGEEQKLTFVPITADTAKEVNEDLPEQKLPASVRVLGEDGQFEVRLDKRSSGSYGFSLEYDFKERVHADAKDPCLLLSLHGGAAQQWNETSPEQRLKVGDRIVAVNGTSGASQAIFDVIKGTQEAETGMGHPQWRCGGMGVQAIWGGTSLVC</sequence>
<keyword evidence="4" id="KW-1185">Reference proteome</keyword>
<protein>
    <recommendedName>
        <fullName evidence="1">PDZ domain-containing protein</fullName>
    </recommendedName>
</protein>
<dbReference type="OrthoDB" id="66881at2759"/>
<gene>
    <name evidence="2" type="ORF">C1SCF055_LOCUS36647</name>
</gene>
<reference evidence="3 4" key="2">
    <citation type="submission" date="2024-05" db="EMBL/GenBank/DDBJ databases">
        <authorList>
            <person name="Chen Y."/>
            <person name="Shah S."/>
            <person name="Dougan E. K."/>
            <person name="Thang M."/>
            <person name="Chan C."/>
        </authorList>
    </citation>
    <scope>NUCLEOTIDE SEQUENCE [LARGE SCALE GENOMIC DNA]</scope>
</reference>
<feature type="domain" description="PDZ" evidence="1">
    <location>
        <begin position="63"/>
        <end position="129"/>
    </location>
</feature>
<dbReference type="SUPFAM" id="SSF50156">
    <property type="entry name" value="PDZ domain-like"/>
    <property type="match status" value="1"/>
</dbReference>
<accession>A0A9P1GIH1</accession>
<proteinExistence type="predicted"/>
<evidence type="ECO:0000313" key="2">
    <source>
        <dbReference type="EMBL" id="CAI4011489.1"/>
    </source>
</evidence>
<dbReference type="InterPro" id="IPR001478">
    <property type="entry name" value="PDZ"/>
</dbReference>
<name>A0A9P1GIH1_9DINO</name>
<dbReference type="CDD" id="cd00136">
    <property type="entry name" value="PDZ_canonical"/>
    <property type="match status" value="1"/>
</dbReference>
<evidence type="ECO:0000259" key="1">
    <source>
        <dbReference type="PROSITE" id="PS50106"/>
    </source>
</evidence>
<evidence type="ECO:0000313" key="3">
    <source>
        <dbReference type="EMBL" id="CAL4798801.1"/>
    </source>
</evidence>
<dbReference type="Proteomes" id="UP001152797">
    <property type="component" value="Unassembled WGS sequence"/>
</dbReference>
<dbReference type="EMBL" id="CAMXCT030005124">
    <property type="protein sequence ID" value="CAL4798801.1"/>
    <property type="molecule type" value="Genomic_DNA"/>
</dbReference>
<organism evidence="2">
    <name type="scientific">Cladocopium goreaui</name>
    <dbReference type="NCBI Taxonomy" id="2562237"/>
    <lineage>
        <taxon>Eukaryota</taxon>
        <taxon>Sar</taxon>
        <taxon>Alveolata</taxon>
        <taxon>Dinophyceae</taxon>
        <taxon>Suessiales</taxon>
        <taxon>Symbiodiniaceae</taxon>
        <taxon>Cladocopium</taxon>
    </lineage>
</organism>
<dbReference type="AlphaFoldDB" id="A0A9P1GIH1"/>
<dbReference type="InterPro" id="IPR036034">
    <property type="entry name" value="PDZ_sf"/>
</dbReference>
<reference evidence="2" key="1">
    <citation type="submission" date="2022-10" db="EMBL/GenBank/DDBJ databases">
        <authorList>
            <person name="Chen Y."/>
            <person name="Dougan E. K."/>
            <person name="Chan C."/>
            <person name="Rhodes N."/>
            <person name="Thang M."/>
        </authorList>
    </citation>
    <scope>NUCLEOTIDE SEQUENCE</scope>
</reference>
<evidence type="ECO:0000313" key="4">
    <source>
        <dbReference type="Proteomes" id="UP001152797"/>
    </source>
</evidence>
<dbReference type="Gene3D" id="2.30.42.10">
    <property type="match status" value="1"/>
</dbReference>
<dbReference type="PROSITE" id="PS50106">
    <property type="entry name" value="PDZ"/>
    <property type="match status" value="1"/>
</dbReference>
<comment type="caution">
    <text evidence="2">The sequence shown here is derived from an EMBL/GenBank/DDBJ whole genome shotgun (WGS) entry which is preliminary data.</text>
</comment>
<dbReference type="EMBL" id="CAMXCT020005124">
    <property type="protein sequence ID" value="CAL1164864.1"/>
    <property type="molecule type" value="Genomic_DNA"/>
</dbReference>
<dbReference type="EMBL" id="CAMXCT010005124">
    <property type="protein sequence ID" value="CAI4011489.1"/>
    <property type="molecule type" value="Genomic_DNA"/>
</dbReference>